<protein>
    <submittedName>
        <fullName evidence="1">GIY-YIG nuclease family protein</fullName>
    </submittedName>
</protein>
<dbReference type="CDD" id="cd10451">
    <property type="entry name" value="GIY-YIG_LuxR_like"/>
    <property type="match status" value="1"/>
</dbReference>
<proteinExistence type="predicted"/>
<dbReference type="AlphaFoldDB" id="A0A426D8E5"/>
<dbReference type="RefSeq" id="WP_125071894.1">
    <property type="nucleotide sequence ID" value="NZ_QWZQ01000013.1"/>
</dbReference>
<reference evidence="1 2" key="1">
    <citation type="submission" date="2018-08" db="EMBL/GenBank/DDBJ databases">
        <title>Genome Lactobacillus garii FI11369.</title>
        <authorList>
            <person name="Diaz M."/>
            <person name="Narbad A."/>
        </authorList>
    </citation>
    <scope>NUCLEOTIDE SEQUENCE [LARGE SCALE GENOMIC DNA]</scope>
    <source>
        <strain evidence="1 2">FI11369</strain>
    </source>
</reference>
<keyword evidence="2" id="KW-1185">Reference proteome</keyword>
<evidence type="ECO:0000313" key="2">
    <source>
        <dbReference type="Proteomes" id="UP000283633"/>
    </source>
</evidence>
<sequence length="126" mass="15255">METERKKQLQRAFKMAPTYYGVIQIENQTNHKIFIDVVPNLHNRWQFYQLNLNKDFYRNTPLQADWNEQGAANFTYSVLFKEDTANVLNMRATLKALKNKWLHKLTPFDDRGYNRRPRDWEQTEND</sequence>
<dbReference type="InterPro" id="IPR035901">
    <property type="entry name" value="GIY-YIG_endonuc_sf"/>
</dbReference>
<dbReference type="Gene3D" id="3.40.1440.10">
    <property type="entry name" value="GIY-YIG endonuclease"/>
    <property type="match status" value="1"/>
</dbReference>
<evidence type="ECO:0000313" key="1">
    <source>
        <dbReference type="EMBL" id="RRK10855.1"/>
    </source>
</evidence>
<dbReference type="EMBL" id="QWZQ01000013">
    <property type="protein sequence ID" value="RRK10855.1"/>
    <property type="molecule type" value="Genomic_DNA"/>
</dbReference>
<comment type="caution">
    <text evidence="1">The sequence shown here is derived from an EMBL/GenBank/DDBJ whole genome shotgun (WGS) entry which is preliminary data.</text>
</comment>
<name>A0A426D8E5_9LACO</name>
<accession>A0A426D8E5</accession>
<dbReference type="Proteomes" id="UP000283633">
    <property type="component" value="Unassembled WGS sequence"/>
</dbReference>
<organism evidence="1 2">
    <name type="scientific">Lactiplantibacillus garii</name>
    <dbReference type="NCBI Taxonomy" id="2306423"/>
    <lineage>
        <taxon>Bacteria</taxon>
        <taxon>Bacillati</taxon>
        <taxon>Bacillota</taxon>
        <taxon>Bacilli</taxon>
        <taxon>Lactobacillales</taxon>
        <taxon>Lactobacillaceae</taxon>
        <taxon>Lactiplantibacillus</taxon>
    </lineage>
</organism>
<gene>
    <name evidence="1" type="ORF">D1831_05340</name>
</gene>
<dbReference type="OrthoDB" id="9134286at2"/>
<dbReference type="SUPFAM" id="SSF82771">
    <property type="entry name" value="GIY-YIG endonuclease"/>
    <property type="match status" value="1"/>
</dbReference>